<evidence type="ECO:0000256" key="3">
    <source>
        <dbReference type="ARBA" id="ARBA00022989"/>
    </source>
</evidence>
<dbReference type="InterPro" id="IPR038770">
    <property type="entry name" value="Na+/solute_symporter_sf"/>
</dbReference>
<evidence type="ECO:0000256" key="2">
    <source>
        <dbReference type="ARBA" id="ARBA00022692"/>
    </source>
</evidence>
<keyword evidence="3 5" id="KW-1133">Transmembrane helix</keyword>
<protein>
    <submittedName>
        <fullName evidence="6">Transporter</fullName>
    </submittedName>
</protein>
<sequence length="323" mass="36697">MNKFLAFLKAWTLPIAITIGIIVYLLFANIPMLGHIGSSLEPMVKLSMPVLMFLVLYITFCKVDYRKLRIMRWHIYIIFMQMAFMVLLLGAIYIFHAKGTFFVLLEATFICAICPCATAAAVVTNKLGGSLEEMTTFTFLSNFLSAIFIPTTFPLLEPSAHIYFWASFISICYKVSLVLVVPMLLGYITKHTSLLQPLYRWILLQKNIGFYLWCTVLMVVSGVTMRNILHANTTGMVLLLIALFSLFICILQFGLGRFVGKHFYHTVEAGQATGQKNTTFAIWIASTYLNPLSSVGPGCYVLWQNIINSLQLWQYDRVNKRKN</sequence>
<feature type="transmembrane region" description="Helical" evidence="5">
    <location>
        <begin position="46"/>
        <end position="63"/>
    </location>
</feature>
<feature type="transmembrane region" description="Helical" evidence="5">
    <location>
        <begin position="162"/>
        <end position="187"/>
    </location>
</feature>
<evidence type="ECO:0000256" key="1">
    <source>
        <dbReference type="ARBA" id="ARBA00004141"/>
    </source>
</evidence>
<reference evidence="6 7" key="1">
    <citation type="submission" date="2014-07" db="EMBL/GenBank/DDBJ databases">
        <authorList>
            <person name="McCorrison J."/>
            <person name="Sanka R."/>
            <person name="Torralba M."/>
            <person name="Gillis M."/>
            <person name="Haft D.H."/>
            <person name="Methe B."/>
            <person name="Sutton G."/>
            <person name="Nelson K.E."/>
        </authorList>
    </citation>
    <scope>NUCLEOTIDE SEQUENCE [LARGE SCALE GENOMIC DNA]</scope>
    <source>
        <strain evidence="6 7">DNF00320</strain>
    </source>
</reference>
<comment type="caution">
    <text evidence="6">The sequence shown here is derived from an EMBL/GenBank/DDBJ whole genome shotgun (WGS) entry which is preliminary data.</text>
</comment>
<dbReference type="Proteomes" id="UP000029525">
    <property type="component" value="Unassembled WGS sequence"/>
</dbReference>
<keyword evidence="2 5" id="KW-0812">Transmembrane</keyword>
<dbReference type="GeneID" id="78530023"/>
<feature type="transmembrane region" description="Helical" evidence="5">
    <location>
        <begin position="75"/>
        <end position="95"/>
    </location>
</feature>
<dbReference type="Gene3D" id="1.20.1530.20">
    <property type="match status" value="1"/>
</dbReference>
<feature type="transmembrane region" description="Helical" evidence="5">
    <location>
        <begin position="208"/>
        <end position="229"/>
    </location>
</feature>
<dbReference type="EMBL" id="JRNQ01000019">
    <property type="protein sequence ID" value="KGF45104.1"/>
    <property type="molecule type" value="Genomic_DNA"/>
</dbReference>
<dbReference type="InterPro" id="IPR002657">
    <property type="entry name" value="BilAc:Na_symport/Acr3"/>
</dbReference>
<feature type="transmembrane region" description="Helical" evidence="5">
    <location>
        <begin position="101"/>
        <end position="124"/>
    </location>
</feature>
<dbReference type="GO" id="GO:0016020">
    <property type="term" value="C:membrane"/>
    <property type="evidence" value="ECO:0007669"/>
    <property type="project" value="UniProtKB-SubCell"/>
</dbReference>
<accession>A0A096CIE9</accession>
<evidence type="ECO:0000313" key="7">
    <source>
        <dbReference type="Proteomes" id="UP000029525"/>
    </source>
</evidence>
<dbReference type="Pfam" id="PF01758">
    <property type="entry name" value="SBF"/>
    <property type="match status" value="1"/>
</dbReference>
<dbReference type="RefSeq" id="WP_004336423.1">
    <property type="nucleotide sequence ID" value="NZ_JRNQ01000019.1"/>
</dbReference>
<organism evidence="6 7">
    <name type="scientific">Prevotella bivia DNF00320</name>
    <dbReference type="NCBI Taxonomy" id="1401068"/>
    <lineage>
        <taxon>Bacteria</taxon>
        <taxon>Pseudomonadati</taxon>
        <taxon>Bacteroidota</taxon>
        <taxon>Bacteroidia</taxon>
        <taxon>Bacteroidales</taxon>
        <taxon>Prevotellaceae</taxon>
        <taxon>Prevotella</taxon>
    </lineage>
</organism>
<evidence type="ECO:0000256" key="4">
    <source>
        <dbReference type="ARBA" id="ARBA00023136"/>
    </source>
</evidence>
<gene>
    <name evidence="6" type="ORF">HMPREF0647_03925</name>
</gene>
<feature type="transmembrane region" description="Helical" evidence="5">
    <location>
        <begin position="136"/>
        <end position="156"/>
    </location>
</feature>
<dbReference type="OrthoDB" id="9809647at2"/>
<evidence type="ECO:0000313" key="6">
    <source>
        <dbReference type="EMBL" id="KGF45104.1"/>
    </source>
</evidence>
<proteinExistence type="predicted"/>
<evidence type="ECO:0000256" key="5">
    <source>
        <dbReference type="SAM" id="Phobius"/>
    </source>
</evidence>
<feature type="transmembrane region" description="Helical" evidence="5">
    <location>
        <begin position="235"/>
        <end position="255"/>
    </location>
</feature>
<name>A0A096CIE9_9BACT</name>
<keyword evidence="4 5" id="KW-0472">Membrane</keyword>
<feature type="transmembrane region" description="Helical" evidence="5">
    <location>
        <begin position="12"/>
        <end position="34"/>
    </location>
</feature>
<comment type="subcellular location">
    <subcellularLocation>
        <location evidence="1">Membrane</location>
        <topology evidence="1">Multi-pass membrane protein</topology>
    </subcellularLocation>
</comment>
<dbReference type="AlphaFoldDB" id="A0A096CIE9"/>